<proteinExistence type="predicted"/>
<name>A0AAD1FR66_9FLAO</name>
<dbReference type="Gene3D" id="3.90.1310.10">
    <property type="entry name" value="Penicillin-binding protein 2a (Domain 2)"/>
    <property type="match status" value="1"/>
</dbReference>
<dbReference type="InterPro" id="IPR001460">
    <property type="entry name" value="PCN-bd_Tpept"/>
</dbReference>
<dbReference type="PANTHER" id="PTHR30627:SF1">
    <property type="entry name" value="PEPTIDOGLYCAN D,D-TRANSPEPTIDASE FTSI"/>
    <property type="match status" value="1"/>
</dbReference>
<dbReference type="InterPro" id="IPR005543">
    <property type="entry name" value="PASTA_dom"/>
</dbReference>
<keyword evidence="3" id="KW-0812">Transmembrane</keyword>
<dbReference type="PANTHER" id="PTHR30627">
    <property type="entry name" value="PEPTIDOGLYCAN D,D-TRANSPEPTIDASE"/>
    <property type="match status" value="1"/>
</dbReference>
<dbReference type="Pfam" id="PF00905">
    <property type="entry name" value="Transpeptidase"/>
    <property type="match status" value="1"/>
</dbReference>
<feature type="domain" description="Penicillin-binding protein transpeptidase" evidence="4">
    <location>
        <begin position="258"/>
        <end position="565"/>
    </location>
</feature>
<dbReference type="InterPro" id="IPR012338">
    <property type="entry name" value="Beta-lactam/transpept-like"/>
</dbReference>
<dbReference type="SUPFAM" id="SSF54184">
    <property type="entry name" value="Penicillin-binding protein 2x (pbp-2x), c-terminal domain"/>
    <property type="match status" value="1"/>
</dbReference>
<evidence type="ECO:0000259" key="4">
    <source>
        <dbReference type="Pfam" id="PF00905"/>
    </source>
</evidence>
<organism evidence="6 7">
    <name type="scientific">Blattabacterium punctulatus CPU2</name>
    <dbReference type="NCBI Taxonomy" id="1457032"/>
    <lineage>
        <taxon>Bacteria</taxon>
        <taxon>Pseudomonadati</taxon>
        <taxon>Bacteroidota</taxon>
        <taxon>Flavobacteriia</taxon>
        <taxon>Flavobacteriales</taxon>
        <taxon>Blattabacteriaceae</taxon>
        <taxon>Blattabacterium</taxon>
    </lineage>
</organism>
<comment type="subcellular location">
    <subcellularLocation>
        <location evidence="1">Membrane</location>
    </subcellularLocation>
</comment>
<dbReference type="Proteomes" id="UP000262607">
    <property type="component" value="Chromosome"/>
</dbReference>
<dbReference type="SUPFAM" id="SSF56519">
    <property type="entry name" value="Penicillin binding protein dimerisation domain"/>
    <property type="match status" value="1"/>
</dbReference>
<sequence>MMKRKRYILLYKSYFIGFLFFFIASLIIFNLFYIQNCSDKYKKSFIEKTIRTNLIKAKRGNIYASDSSILAMSIIKYDIHIDFRSISEKLFKENIFFLCNSLEFLFKKPSNFFYKKFQYEKKKGNRYFLLVKNLDYPLFKKLRNFPIFNKGQIRGGFIVEKKNFRVHTLESIGKRTLGYDDHRGKVGLEGAFSKYLKGKNGVRLEQRISSNIWKPLNSGNEIDPEDGKDVYSTIDISLQDIAYNALLHELTISHADHGCVILMKVKSGEISAMINLEKTKKNIYEDLRNFSVWECSEPGSTFKTMAILAALEDKKIETDMIVNTKDGIMKLRGKKIRDSHYSGYRKMNLKQILEHSSNVGIAKIIYKNYKKNPKQFIEHFRKWKLDKKIGIEIPGESPPFIPKPGGYNWSSITLPWMTFGYNLKLTPLQILTFYNSIANKGIMIKPIFIRDIKFYGKSIKKYPIPIIMNPSIASKKSIKKIQNMLEGVVKNGTAKKYYHPEYPYAGKTGTTQLDYWIKGKPLSYNSSFVGYFPAKNPKYSCIVVISKPEKGYYGIEVAVPVFDKIARSIYPKIGKKYLNKNNKVDINFLKKIKESKNSSLIHYFDQGIMPNIISFPGKEIIPLLENRGIKIQYKGIGKVCFQSIKPGNKLKKNKVIFLKLEE</sequence>
<reference evidence="6 7" key="1">
    <citation type="submission" date="2014-06" db="EMBL/GenBank/DDBJ databases">
        <title>Genome sequence of the intracellular symbiont Blattabacterium cuenoti, strain CPU2 from the wood feeding cockroach Cryptocercus punctulatus.</title>
        <authorList>
            <person name="Kinjo Y."/>
            <person name="Ohkuma M."/>
            <person name="Tokuda G."/>
        </authorList>
    </citation>
    <scope>NUCLEOTIDE SEQUENCE [LARGE SCALE GENOMIC DNA]</scope>
    <source>
        <strain evidence="6 7">CPU2</strain>
    </source>
</reference>
<gene>
    <name evidence="6" type="primary">ftsI</name>
    <name evidence="6" type="ORF">CPU2_233</name>
</gene>
<dbReference type="GO" id="GO:0008658">
    <property type="term" value="F:penicillin binding"/>
    <property type="evidence" value="ECO:0007669"/>
    <property type="project" value="InterPro"/>
</dbReference>
<evidence type="ECO:0000313" key="6">
    <source>
        <dbReference type="EMBL" id="BBA17739.1"/>
    </source>
</evidence>
<dbReference type="AlphaFoldDB" id="A0AAD1FR66"/>
<dbReference type="SUPFAM" id="SSF56601">
    <property type="entry name" value="beta-lactamase/transpeptidase-like"/>
    <property type="match status" value="1"/>
</dbReference>
<feature type="transmembrane region" description="Helical" evidence="3">
    <location>
        <begin position="12"/>
        <end position="34"/>
    </location>
</feature>
<evidence type="ECO:0000313" key="7">
    <source>
        <dbReference type="Proteomes" id="UP000262607"/>
    </source>
</evidence>
<dbReference type="Pfam" id="PF03793">
    <property type="entry name" value="PASTA"/>
    <property type="match status" value="1"/>
</dbReference>
<dbReference type="InterPro" id="IPR050515">
    <property type="entry name" value="Beta-lactam/transpept"/>
</dbReference>
<dbReference type="InterPro" id="IPR036138">
    <property type="entry name" value="PBP_dimer_sf"/>
</dbReference>
<dbReference type="Gene3D" id="3.30.450.330">
    <property type="match status" value="1"/>
</dbReference>
<keyword evidence="2 3" id="KW-0472">Membrane</keyword>
<dbReference type="GO" id="GO:0071555">
    <property type="term" value="P:cell wall organization"/>
    <property type="evidence" value="ECO:0007669"/>
    <property type="project" value="TreeGrafter"/>
</dbReference>
<protein>
    <submittedName>
        <fullName evidence="6">Penicillin-binding protein</fullName>
    </submittedName>
</protein>
<dbReference type="CDD" id="cd06575">
    <property type="entry name" value="PASTA_Pbp2x-like_2"/>
    <property type="match status" value="1"/>
</dbReference>
<dbReference type="RefSeq" id="WP_110548762.1">
    <property type="nucleotide sequence ID" value="NZ_AP014610.1"/>
</dbReference>
<evidence type="ECO:0000256" key="1">
    <source>
        <dbReference type="ARBA" id="ARBA00004370"/>
    </source>
</evidence>
<feature type="domain" description="PASTA" evidence="5">
    <location>
        <begin position="608"/>
        <end position="661"/>
    </location>
</feature>
<dbReference type="GeneID" id="66556837"/>
<dbReference type="Gene3D" id="3.40.710.10">
    <property type="entry name" value="DD-peptidase/beta-lactamase superfamily"/>
    <property type="match status" value="1"/>
</dbReference>
<accession>A0AAD1FR66</accession>
<evidence type="ECO:0000256" key="3">
    <source>
        <dbReference type="SAM" id="Phobius"/>
    </source>
</evidence>
<dbReference type="GO" id="GO:0005886">
    <property type="term" value="C:plasma membrane"/>
    <property type="evidence" value="ECO:0007669"/>
    <property type="project" value="TreeGrafter"/>
</dbReference>
<evidence type="ECO:0000259" key="5">
    <source>
        <dbReference type="Pfam" id="PF03793"/>
    </source>
</evidence>
<keyword evidence="3" id="KW-1133">Transmembrane helix</keyword>
<evidence type="ECO:0000256" key="2">
    <source>
        <dbReference type="ARBA" id="ARBA00023136"/>
    </source>
</evidence>
<dbReference type="EMBL" id="AP014610">
    <property type="protein sequence ID" value="BBA17739.1"/>
    <property type="molecule type" value="Genomic_DNA"/>
</dbReference>